<sequence length="393" mass="41670">MEILATINLLLSFLFFISIIHTSSSSAVYNVVQLGAKPEGTTDSAQPFLDAWNQACRSSGSPVIYVPPGKYLLTYAEFSGNECANADITFQIEGTLIAPSDYYVNANIENWLKFDHVTGVSILGGTLDGQGTDLWACKSNGNNCPSGATSLQFSNSKGIVIKGLTSINSQMFNIKIDSCENVNVQGVKIRSDGNSPNTDGIHVESSTGVTITGSTISTGDDCISIGPGTSNLWIEDIFCGPGHGISIGSLGRDGNEAGVQNVTVQTVTFTGTENGFRIKTWAKPNTGFVKGVHFQHATMTNVQNPIIIDQQYGSDSAHPHQASGIQISDITYKDIKGTSATEVAVKFDCSQEKPCNGLIMEDVDLSCRNQPAESSCSSADGATFGIIKPSSCF</sequence>
<evidence type="ECO:0000256" key="4">
    <source>
        <dbReference type="ARBA" id="ARBA00022525"/>
    </source>
</evidence>
<dbReference type="EMBL" id="JACGCM010001055">
    <property type="protein sequence ID" value="KAF6162334.1"/>
    <property type="molecule type" value="Genomic_DNA"/>
</dbReference>
<dbReference type="PANTHER" id="PTHR31375">
    <property type="match status" value="1"/>
</dbReference>
<keyword evidence="12" id="KW-1185">Reference proteome</keyword>
<evidence type="ECO:0000256" key="1">
    <source>
        <dbReference type="ARBA" id="ARBA00004191"/>
    </source>
</evidence>
<accession>A0A7J7N5L7</accession>
<dbReference type="SUPFAM" id="SSF51126">
    <property type="entry name" value="Pectin lyase-like"/>
    <property type="match status" value="1"/>
</dbReference>
<name>A0A7J7N5L7_9MAGN</name>
<feature type="chain" id="PRO_5029628195" description="Polygalacturonase" evidence="10">
    <location>
        <begin position="26"/>
        <end position="393"/>
    </location>
</feature>
<organism evidence="11 12">
    <name type="scientific">Kingdonia uniflora</name>
    <dbReference type="NCBI Taxonomy" id="39325"/>
    <lineage>
        <taxon>Eukaryota</taxon>
        <taxon>Viridiplantae</taxon>
        <taxon>Streptophyta</taxon>
        <taxon>Embryophyta</taxon>
        <taxon>Tracheophyta</taxon>
        <taxon>Spermatophyta</taxon>
        <taxon>Magnoliopsida</taxon>
        <taxon>Ranunculales</taxon>
        <taxon>Circaeasteraceae</taxon>
        <taxon>Kingdonia</taxon>
    </lineage>
</organism>
<feature type="active site" evidence="8">
    <location>
        <position position="243"/>
    </location>
</feature>
<dbReference type="Proteomes" id="UP000541444">
    <property type="component" value="Unassembled WGS sequence"/>
</dbReference>
<dbReference type="AlphaFoldDB" id="A0A7J7N5L7"/>
<keyword evidence="6 9" id="KW-0326">Glycosidase</keyword>
<comment type="caution">
    <text evidence="11">The sequence shown here is derived from an EMBL/GenBank/DDBJ whole genome shotgun (WGS) entry which is preliminary data.</text>
</comment>
<dbReference type="InterPro" id="IPR000743">
    <property type="entry name" value="Glyco_hydro_28"/>
</dbReference>
<comment type="subcellular location">
    <subcellularLocation>
        <location evidence="1">Secreted</location>
        <location evidence="1">Cell wall</location>
    </subcellularLocation>
</comment>
<dbReference type="GO" id="GO:0071555">
    <property type="term" value="P:cell wall organization"/>
    <property type="evidence" value="ECO:0007669"/>
    <property type="project" value="UniProtKB-KW"/>
</dbReference>
<dbReference type="Gene3D" id="2.160.20.10">
    <property type="entry name" value="Single-stranded right-handed beta-helix, Pectin lyase-like"/>
    <property type="match status" value="1"/>
</dbReference>
<dbReference type="Pfam" id="PF00295">
    <property type="entry name" value="Glyco_hydro_28"/>
    <property type="match status" value="1"/>
</dbReference>
<dbReference type="FunFam" id="2.160.20.10:FF:000004">
    <property type="entry name" value="Pectin lyase-like superfamily protein"/>
    <property type="match status" value="1"/>
</dbReference>
<evidence type="ECO:0000313" key="11">
    <source>
        <dbReference type="EMBL" id="KAF6162334.1"/>
    </source>
</evidence>
<dbReference type="GO" id="GO:0005975">
    <property type="term" value="P:carbohydrate metabolic process"/>
    <property type="evidence" value="ECO:0007669"/>
    <property type="project" value="InterPro"/>
</dbReference>
<evidence type="ECO:0008006" key="13">
    <source>
        <dbReference type="Google" id="ProtNLM"/>
    </source>
</evidence>
<comment type="similarity">
    <text evidence="2 9">Belongs to the glycosyl hydrolase 28 family.</text>
</comment>
<dbReference type="GO" id="GO:0004650">
    <property type="term" value="F:polygalacturonase activity"/>
    <property type="evidence" value="ECO:0007669"/>
    <property type="project" value="InterPro"/>
</dbReference>
<evidence type="ECO:0000256" key="2">
    <source>
        <dbReference type="ARBA" id="ARBA00008834"/>
    </source>
</evidence>
<dbReference type="SMART" id="SM00710">
    <property type="entry name" value="PbH1"/>
    <property type="match status" value="6"/>
</dbReference>
<dbReference type="PROSITE" id="PS00502">
    <property type="entry name" value="POLYGALACTURONASE"/>
    <property type="match status" value="1"/>
</dbReference>
<evidence type="ECO:0000256" key="9">
    <source>
        <dbReference type="RuleBase" id="RU361169"/>
    </source>
</evidence>
<evidence type="ECO:0000313" key="12">
    <source>
        <dbReference type="Proteomes" id="UP000541444"/>
    </source>
</evidence>
<proteinExistence type="inferred from homology"/>
<evidence type="ECO:0000256" key="8">
    <source>
        <dbReference type="PROSITE-ProRule" id="PRU10052"/>
    </source>
</evidence>
<evidence type="ECO:0000256" key="7">
    <source>
        <dbReference type="ARBA" id="ARBA00023316"/>
    </source>
</evidence>
<evidence type="ECO:0000256" key="5">
    <source>
        <dbReference type="ARBA" id="ARBA00022801"/>
    </source>
</evidence>
<keyword evidence="5 9" id="KW-0378">Hydrolase</keyword>
<keyword evidence="10" id="KW-0732">Signal</keyword>
<evidence type="ECO:0000256" key="10">
    <source>
        <dbReference type="SAM" id="SignalP"/>
    </source>
</evidence>
<dbReference type="InterPro" id="IPR006626">
    <property type="entry name" value="PbH1"/>
</dbReference>
<keyword evidence="4" id="KW-0964">Secreted</keyword>
<dbReference type="OrthoDB" id="187139at2759"/>
<gene>
    <name evidence="11" type="ORF">GIB67_008463</name>
</gene>
<reference evidence="11 12" key="1">
    <citation type="journal article" date="2020" name="IScience">
        <title>Genome Sequencing of the Endangered Kingdonia uniflora (Circaeasteraceae, Ranunculales) Reveals Potential Mechanisms of Evolutionary Specialization.</title>
        <authorList>
            <person name="Sun Y."/>
            <person name="Deng T."/>
            <person name="Zhang A."/>
            <person name="Moore M.J."/>
            <person name="Landis J.B."/>
            <person name="Lin N."/>
            <person name="Zhang H."/>
            <person name="Zhang X."/>
            <person name="Huang J."/>
            <person name="Zhang X."/>
            <person name="Sun H."/>
            <person name="Wang H."/>
        </authorList>
    </citation>
    <scope>NUCLEOTIDE SEQUENCE [LARGE SCALE GENOMIC DNA]</scope>
    <source>
        <strain evidence="11">TB1705</strain>
        <tissue evidence="11">Leaf</tissue>
    </source>
</reference>
<feature type="signal peptide" evidence="10">
    <location>
        <begin position="1"/>
        <end position="25"/>
    </location>
</feature>
<evidence type="ECO:0000256" key="6">
    <source>
        <dbReference type="ARBA" id="ARBA00023295"/>
    </source>
</evidence>
<dbReference type="InterPro" id="IPR012334">
    <property type="entry name" value="Pectin_lyas_fold"/>
</dbReference>
<dbReference type="InterPro" id="IPR011050">
    <property type="entry name" value="Pectin_lyase_fold/virulence"/>
</dbReference>
<keyword evidence="3" id="KW-0134">Cell wall</keyword>
<protein>
    <recommendedName>
        <fullName evidence="13">Polygalacturonase</fullName>
    </recommendedName>
</protein>
<keyword evidence="7" id="KW-0961">Cell wall biogenesis/degradation</keyword>
<evidence type="ECO:0000256" key="3">
    <source>
        <dbReference type="ARBA" id="ARBA00022512"/>
    </source>
</evidence>